<dbReference type="Proteomes" id="UP001497497">
    <property type="component" value="Unassembled WGS sequence"/>
</dbReference>
<gene>
    <name evidence="1" type="ORF">GSLYS_00011143001</name>
</gene>
<protein>
    <submittedName>
        <fullName evidence="1">Uncharacterized protein</fullName>
    </submittedName>
</protein>
<name>A0AAV2HSY3_LYMST</name>
<reference evidence="1 2" key="1">
    <citation type="submission" date="2024-04" db="EMBL/GenBank/DDBJ databases">
        <authorList>
            <consortium name="Genoscope - CEA"/>
            <person name="William W."/>
        </authorList>
    </citation>
    <scope>NUCLEOTIDE SEQUENCE [LARGE SCALE GENOMIC DNA]</scope>
</reference>
<dbReference type="AlphaFoldDB" id="A0AAV2HSY3"/>
<organism evidence="1 2">
    <name type="scientific">Lymnaea stagnalis</name>
    <name type="common">Great pond snail</name>
    <name type="synonym">Helix stagnalis</name>
    <dbReference type="NCBI Taxonomy" id="6523"/>
    <lineage>
        <taxon>Eukaryota</taxon>
        <taxon>Metazoa</taxon>
        <taxon>Spiralia</taxon>
        <taxon>Lophotrochozoa</taxon>
        <taxon>Mollusca</taxon>
        <taxon>Gastropoda</taxon>
        <taxon>Heterobranchia</taxon>
        <taxon>Euthyneura</taxon>
        <taxon>Panpulmonata</taxon>
        <taxon>Hygrophila</taxon>
        <taxon>Lymnaeoidea</taxon>
        <taxon>Lymnaeidae</taxon>
        <taxon>Lymnaea</taxon>
    </lineage>
</organism>
<evidence type="ECO:0000313" key="1">
    <source>
        <dbReference type="EMBL" id="CAL1537230.1"/>
    </source>
</evidence>
<accession>A0AAV2HSY3</accession>
<dbReference type="EMBL" id="CAXITT010000255">
    <property type="protein sequence ID" value="CAL1537230.1"/>
    <property type="molecule type" value="Genomic_DNA"/>
</dbReference>
<sequence>MSVFSNEEADFAGIACTVELPDGNKTMHIFEHSTAHELKVLFLQNDQDLDKFYVIIRYALGHIEELQDDEEFGDRLCLCEKVCILQKGLSITATKGVSESLSPSKERNLCKQNDGSVKEQWDTCEKNPKHHGFVPWLQYLSANSLSDEVHIKYIKAIGELTVLIRINFKNQDKSLSLGSGLVVYDVEETKENKCMCSKCLPLKVKPTAWKVFVVTATHVFLDEQNVGSFIAELFYHDLTDRKSVKKLYGSGICERRILGDCCVVECCTCDGSLSEEIRKLLHIQNEQFPKLPQIIQSSTVVISHPHGMPKFISFGEFVGEDFKNDTMFRLSSWKYKTPTCKGSSGAPVLYMNNQFKARGSRFLVTHLHLHSRANPSGSFSSISCQPKLHRNSSYGSKQETQASLFLTNGNTTKHVFHQSELSERSSRPEGDFPQWKKHQKLENCIPVSTLKFDNLPEKYKNYDLLNFIKAMSDILCSVRVRSISKERPAFYPDTNETYPTSKEINTVEHFGSGYLLFNCTQNISNMKYCPCHECHPMENKEKEFGIVYVRTANSVVFDDFEAKQSEVTFETSSFGRLTMNGVRVISNDVKQDYSIIMCVTHRVEVCQHFNSLRENLHKLDKKIRSQYNNEEHKLSIMVSYSCESEEKMVTFGELTGKKCCEFDKDIDLESYTYSNPPGSGSSGAPVVILGQVEPRIMEHFITCHIHSDALEECNKSSYVIDSLLPCSNNN</sequence>
<dbReference type="SUPFAM" id="SSF50494">
    <property type="entry name" value="Trypsin-like serine proteases"/>
    <property type="match status" value="1"/>
</dbReference>
<dbReference type="InterPro" id="IPR009003">
    <property type="entry name" value="Peptidase_S1_PA"/>
</dbReference>
<comment type="caution">
    <text evidence="1">The sequence shown here is derived from an EMBL/GenBank/DDBJ whole genome shotgun (WGS) entry which is preliminary data.</text>
</comment>
<evidence type="ECO:0000313" key="2">
    <source>
        <dbReference type="Proteomes" id="UP001497497"/>
    </source>
</evidence>
<proteinExistence type="predicted"/>
<keyword evidence="2" id="KW-1185">Reference proteome</keyword>